<feature type="region of interest" description="Disordered" evidence="1">
    <location>
        <begin position="164"/>
        <end position="186"/>
    </location>
</feature>
<evidence type="ECO:0008006" key="3">
    <source>
        <dbReference type="Google" id="ProtNLM"/>
    </source>
</evidence>
<organism evidence="2">
    <name type="scientific">Rhodanobacter sp. FW102-FHT14D07</name>
    <dbReference type="NCBI Taxonomy" id="3351462"/>
    <lineage>
        <taxon>Bacteria</taxon>
        <taxon>Pseudomonadati</taxon>
        <taxon>Pseudomonadota</taxon>
        <taxon>Gammaproteobacteria</taxon>
        <taxon>Lysobacterales</taxon>
        <taxon>Rhodanobacteraceae</taxon>
        <taxon>Rhodanobacter</taxon>
    </lineage>
</organism>
<dbReference type="AlphaFoldDB" id="A0AB74UQZ1"/>
<gene>
    <name evidence="2" type="ORF">ACFYG5_03305</name>
</gene>
<reference evidence="2" key="1">
    <citation type="submission" date="2024-10" db="EMBL/GenBank/DDBJ databases">
        <authorList>
            <person name="Lesea H.P."/>
            <person name="Kuehl J.V."/>
            <person name="Chandonia J.-M."/>
        </authorList>
    </citation>
    <scope>NUCLEOTIDE SEQUENCE</scope>
    <source>
        <strain evidence="2">FW102-FHT14D07</strain>
    </source>
</reference>
<evidence type="ECO:0000313" key="2">
    <source>
        <dbReference type="EMBL" id="XIA19186.1"/>
    </source>
</evidence>
<dbReference type="RefSeq" id="WP_395119630.1">
    <property type="nucleotide sequence ID" value="NZ_CP170721.1"/>
</dbReference>
<evidence type="ECO:0000256" key="1">
    <source>
        <dbReference type="SAM" id="MobiDB-lite"/>
    </source>
</evidence>
<sequence length="186" mass="19471">MCYVAAIPYIVAAVGTAYSMYTTNQAQHYQQDVAKQDKKLADQAAINANAEGSYAADQARIRGNLQRGQQLAAFAANNVDFSTGSAADILGDTAMFSEQDQRQARINASMKAYGFQVQSLEAQGRKAYAGWAGRSQQFGQFLQGASQAAGYAYGGGGGGGGGTLLGSGSGKGTTMDSSFWSGTRWN</sequence>
<accession>A0AB74UQZ1</accession>
<proteinExistence type="predicted"/>
<protein>
    <recommendedName>
        <fullName evidence="3">Internal virion protein B</fullName>
    </recommendedName>
</protein>
<name>A0AB74UQZ1_9GAMM</name>
<feature type="compositionally biased region" description="Polar residues" evidence="1">
    <location>
        <begin position="175"/>
        <end position="186"/>
    </location>
</feature>
<dbReference type="EMBL" id="CP170721">
    <property type="protein sequence ID" value="XIA19186.1"/>
    <property type="molecule type" value="Genomic_DNA"/>
</dbReference>